<accession>A0A1G7P698</accession>
<feature type="domain" description="DUF4232" evidence="3">
    <location>
        <begin position="55"/>
        <end position="124"/>
    </location>
</feature>
<keyword evidence="2" id="KW-0732">Signal</keyword>
<proteinExistence type="predicted"/>
<dbReference type="OrthoDB" id="3297425at2"/>
<dbReference type="InterPro" id="IPR025326">
    <property type="entry name" value="DUF4232"/>
</dbReference>
<evidence type="ECO:0000313" key="4">
    <source>
        <dbReference type="EMBL" id="SDF81788.1"/>
    </source>
</evidence>
<sequence>MRVTILAAAVVAALTACGATTSDAGSDSAPPSTTATSSTGPQEPAVKVELTFQDKPGLGLLAATNEGSAPITVQGWPKLAFTNPAGEAVAIPVERKLVPGEGPPITLQPGQTAFAGVKLDEDDDTKSFAIDEMTAELPGLTPATVRFVGTDGKPVTGPGRIKVSDAEVGTLQPVAQGVLVFD</sequence>
<dbReference type="EMBL" id="FNCC01000003">
    <property type="protein sequence ID" value="SDF81788.1"/>
    <property type="molecule type" value="Genomic_DNA"/>
</dbReference>
<feature type="region of interest" description="Disordered" evidence="1">
    <location>
        <begin position="20"/>
        <end position="44"/>
    </location>
</feature>
<dbReference type="AlphaFoldDB" id="A0A1G7P698"/>
<keyword evidence="5" id="KW-1185">Reference proteome</keyword>
<evidence type="ECO:0000313" key="5">
    <source>
        <dbReference type="Proteomes" id="UP000199623"/>
    </source>
</evidence>
<evidence type="ECO:0000256" key="2">
    <source>
        <dbReference type="SAM" id="SignalP"/>
    </source>
</evidence>
<protein>
    <recommendedName>
        <fullName evidence="3">DUF4232 domain-containing protein</fullName>
    </recommendedName>
</protein>
<gene>
    <name evidence="4" type="ORF">SAMN05216553_103427</name>
</gene>
<feature type="compositionally biased region" description="Low complexity" evidence="1">
    <location>
        <begin position="28"/>
        <end position="39"/>
    </location>
</feature>
<dbReference type="Proteomes" id="UP000199623">
    <property type="component" value="Unassembled WGS sequence"/>
</dbReference>
<dbReference type="PROSITE" id="PS51257">
    <property type="entry name" value="PROKAR_LIPOPROTEIN"/>
    <property type="match status" value="1"/>
</dbReference>
<feature type="signal peptide" evidence="2">
    <location>
        <begin position="1"/>
        <end position="18"/>
    </location>
</feature>
<dbReference type="Pfam" id="PF14016">
    <property type="entry name" value="DUF4232"/>
    <property type="match status" value="1"/>
</dbReference>
<feature type="chain" id="PRO_5039009896" description="DUF4232 domain-containing protein" evidence="2">
    <location>
        <begin position="19"/>
        <end position="182"/>
    </location>
</feature>
<evidence type="ECO:0000256" key="1">
    <source>
        <dbReference type="SAM" id="MobiDB-lite"/>
    </source>
</evidence>
<dbReference type="STRING" id="200378.SAMN05216553_103427"/>
<reference evidence="5" key="1">
    <citation type="submission" date="2016-10" db="EMBL/GenBank/DDBJ databases">
        <authorList>
            <person name="Varghese N."/>
            <person name="Submissions S."/>
        </authorList>
    </citation>
    <scope>NUCLEOTIDE SEQUENCE [LARGE SCALE GENOMIC DNA]</scope>
    <source>
        <strain evidence="5">CGMCC 4.3506</strain>
    </source>
</reference>
<name>A0A1G7P698_9PSEU</name>
<evidence type="ECO:0000259" key="3">
    <source>
        <dbReference type="Pfam" id="PF14016"/>
    </source>
</evidence>
<organism evidence="4 5">
    <name type="scientific">Lentzea fradiae</name>
    <dbReference type="NCBI Taxonomy" id="200378"/>
    <lineage>
        <taxon>Bacteria</taxon>
        <taxon>Bacillati</taxon>
        <taxon>Actinomycetota</taxon>
        <taxon>Actinomycetes</taxon>
        <taxon>Pseudonocardiales</taxon>
        <taxon>Pseudonocardiaceae</taxon>
        <taxon>Lentzea</taxon>
    </lineage>
</organism>
<dbReference type="RefSeq" id="WP_090047607.1">
    <property type="nucleotide sequence ID" value="NZ_FNCC01000003.1"/>
</dbReference>